<comment type="caution">
    <text evidence="2">The sequence shown here is derived from an EMBL/GenBank/DDBJ whole genome shotgun (WGS) entry which is preliminary data.</text>
</comment>
<feature type="signal peptide" evidence="1">
    <location>
        <begin position="1"/>
        <end position="20"/>
    </location>
</feature>
<name>S7JRE9_VIBFL</name>
<dbReference type="SUPFAM" id="SSF53850">
    <property type="entry name" value="Periplasmic binding protein-like II"/>
    <property type="match status" value="1"/>
</dbReference>
<feature type="chain" id="PRO_5004554028" evidence="1">
    <location>
        <begin position="21"/>
        <end position="289"/>
    </location>
</feature>
<protein>
    <submittedName>
        <fullName evidence="2">ABC-type phosphate transport system, periplasmic component</fullName>
    </submittedName>
</protein>
<dbReference type="RefSeq" id="WP_020328348.1">
    <property type="nucleotide sequence ID" value="NZ_ASXS01000002.1"/>
</dbReference>
<dbReference type="Proteomes" id="UP000014854">
    <property type="component" value="Unassembled WGS sequence"/>
</dbReference>
<evidence type="ECO:0000256" key="1">
    <source>
        <dbReference type="SAM" id="SignalP"/>
    </source>
</evidence>
<accession>S7JRE9</accession>
<reference evidence="2 3" key="1">
    <citation type="journal article" date="2013" name="Gut Pathog.">
        <title>Evidence of a new metabolic capacity in an emerging diarrheal pathogen: lessons from the draft genomes of Vibrio fluvialis strains PG41 and I21563.</title>
        <authorList>
            <person name="Khatri I."/>
            <person name="Mahajan S."/>
            <person name="Dureja C."/>
            <person name="Subramanian S."/>
            <person name="Raychaudhuri S."/>
        </authorList>
    </citation>
    <scope>NUCLEOTIDE SEQUENCE [LARGE SCALE GENOMIC DNA]</scope>
    <source>
        <strain evidence="2 3">PG41</strain>
    </source>
</reference>
<organism evidence="2 3">
    <name type="scientific">Vibrio fluvialis PG41</name>
    <dbReference type="NCBI Taxonomy" id="1336752"/>
    <lineage>
        <taxon>Bacteria</taxon>
        <taxon>Pseudomonadati</taxon>
        <taxon>Pseudomonadota</taxon>
        <taxon>Gammaproteobacteria</taxon>
        <taxon>Vibrionales</taxon>
        <taxon>Vibrionaceae</taxon>
        <taxon>Vibrio</taxon>
    </lineage>
</organism>
<proteinExistence type="predicted"/>
<evidence type="ECO:0000313" key="3">
    <source>
        <dbReference type="Proteomes" id="UP000014854"/>
    </source>
</evidence>
<dbReference type="PATRIC" id="fig|1336752.4.peg.905"/>
<gene>
    <name evidence="2" type="ORF">L910_2186</name>
</gene>
<dbReference type="AlphaFoldDB" id="S7JRE9"/>
<dbReference type="EMBL" id="ASXS01000002">
    <property type="protein sequence ID" value="EPP24740.1"/>
    <property type="molecule type" value="Genomic_DNA"/>
</dbReference>
<evidence type="ECO:0000313" key="2">
    <source>
        <dbReference type="EMBL" id="EPP24740.1"/>
    </source>
</evidence>
<dbReference type="Gene3D" id="3.40.190.10">
    <property type="entry name" value="Periplasmic binding protein-like II"/>
    <property type="match status" value="2"/>
</dbReference>
<keyword evidence="1" id="KW-0732">Signal</keyword>
<sequence>MRINRAMLLTFVALSQSVMAAMGGKSAETWIGTEPTLLPLMTALVESQDSLKLIANDSIPRAMADGSLKVVVMSRKWTDEEMSEFYAITGEHPIQLFFSAKATVLLGEKDTSLDAVILPNKNDGERCNYSLYFVKGSEGINQDALLGNCTDKPEFLASHEVEKDAVANLIADNELVKAVVDYSEKHHSSQWADYKEFSVVDDHGHRQAATVETIFSGRYPLATLYYMYVVSEKTLTRNEDAKRILDWVVTDQYRNLFEERGFIGLPPSLILRNQIKLGLEQPEINQGYK</sequence>